<dbReference type="Pfam" id="PF13231">
    <property type="entry name" value="PMT_2"/>
    <property type="match status" value="1"/>
</dbReference>
<feature type="transmembrane region" description="Helical" evidence="8">
    <location>
        <begin position="12"/>
        <end position="32"/>
    </location>
</feature>
<accession>A0A1G2LSB5</accession>
<reference evidence="10 11" key="1">
    <citation type="journal article" date="2016" name="Nat. Commun.">
        <title>Thousands of microbial genomes shed light on interconnected biogeochemical processes in an aquifer system.</title>
        <authorList>
            <person name="Anantharaman K."/>
            <person name="Brown C.T."/>
            <person name="Hug L.A."/>
            <person name="Sharon I."/>
            <person name="Castelle C.J."/>
            <person name="Probst A.J."/>
            <person name="Thomas B.C."/>
            <person name="Singh A."/>
            <person name="Wilkins M.J."/>
            <person name="Karaoz U."/>
            <person name="Brodie E.L."/>
            <person name="Williams K.H."/>
            <person name="Hubbard S.S."/>
            <person name="Banfield J.F."/>
        </authorList>
    </citation>
    <scope>NUCLEOTIDE SEQUENCE [LARGE SCALE GENOMIC DNA]</scope>
</reference>
<dbReference type="InterPro" id="IPR050297">
    <property type="entry name" value="LipidA_mod_glycosyltrf_83"/>
</dbReference>
<evidence type="ECO:0000256" key="7">
    <source>
        <dbReference type="ARBA" id="ARBA00023136"/>
    </source>
</evidence>
<sequence>MKPLELRDKKIILFIFLLAFIPRIIALAYLLMLGPGYLDASDGSSYIQPAINLINNFTFSIDTGAPPYPDNFRTPIYPFFLLPFIYFKIPFFVTAIVQIIIFGAIMVMAYFMGRTVFEEKTARWAVIFTAIEPHSIFSTNFITAQNLNYLFLLPSILFALMGIKTEKTRYFYFSAALLALSALTKPVTLALSPLLILALAFSSDSFKKFIKTTIIALVIFAAITSPWLIRNKISLGTWQFSSIANHNLYFGNLNLFGKFYNLQDNPEAVAEPPLVKPYDTLVLKEAGLKARKFIMKHFYEYAFFVLALTPRLFIQDGYVDLLQMFFAKPLLSASPNLYTFLMQRDFSSFLANLQILLTAPAFSVYIAGKIIWLTITAGLIVAGWKAAKDENKKRKKIIFWCLIFLLWYAFLHSPLGRVGYRYPLHFFIFAISLEYFLIPLTVRIKAKLRQILPAF</sequence>
<dbReference type="EMBL" id="MHQY01000007">
    <property type="protein sequence ID" value="OHA14433.1"/>
    <property type="molecule type" value="Genomic_DNA"/>
</dbReference>
<dbReference type="GO" id="GO:0009103">
    <property type="term" value="P:lipopolysaccharide biosynthetic process"/>
    <property type="evidence" value="ECO:0007669"/>
    <property type="project" value="UniProtKB-ARBA"/>
</dbReference>
<evidence type="ECO:0000256" key="3">
    <source>
        <dbReference type="ARBA" id="ARBA00022676"/>
    </source>
</evidence>
<evidence type="ECO:0000256" key="2">
    <source>
        <dbReference type="ARBA" id="ARBA00022475"/>
    </source>
</evidence>
<keyword evidence="7 8" id="KW-0472">Membrane</keyword>
<evidence type="ECO:0000313" key="10">
    <source>
        <dbReference type="EMBL" id="OHA14433.1"/>
    </source>
</evidence>
<evidence type="ECO:0000256" key="5">
    <source>
        <dbReference type="ARBA" id="ARBA00022692"/>
    </source>
</evidence>
<protein>
    <recommendedName>
        <fullName evidence="9">Glycosyltransferase RgtA/B/C/D-like domain-containing protein</fullName>
    </recommendedName>
</protein>
<gene>
    <name evidence="10" type="ORF">A3G49_06310</name>
</gene>
<proteinExistence type="predicted"/>
<dbReference type="AlphaFoldDB" id="A0A1G2LSB5"/>
<evidence type="ECO:0000313" key="11">
    <source>
        <dbReference type="Proteomes" id="UP000177171"/>
    </source>
</evidence>
<dbReference type="PANTHER" id="PTHR33908">
    <property type="entry name" value="MANNOSYLTRANSFERASE YKCB-RELATED"/>
    <property type="match status" value="1"/>
</dbReference>
<comment type="caution">
    <text evidence="10">The sequence shown here is derived from an EMBL/GenBank/DDBJ whole genome shotgun (WGS) entry which is preliminary data.</text>
</comment>
<name>A0A1G2LSB5_9BACT</name>
<keyword evidence="6 8" id="KW-1133">Transmembrane helix</keyword>
<feature type="transmembrane region" description="Helical" evidence="8">
    <location>
        <begin position="209"/>
        <end position="229"/>
    </location>
</feature>
<comment type="subcellular location">
    <subcellularLocation>
        <location evidence="1">Cell membrane</location>
        <topology evidence="1">Multi-pass membrane protein</topology>
    </subcellularLocation>
</comment>
<feature type="transmembrane region" description="Helical" evidence="8">
    <location>
        <begin position="362"/>
        <end position="385"/>
    </location>
</feature>
<feature type="domain" description="Glycosyltransferase RgtA/B/C/D-like" evidence="9">
    <location>
        <begin position="90"/>
        <end position="229"/>
    </location>
</feature>
<organism evidence="10 11">
    <name type="scientific">Candidatus Sungbacteria bacterium RIFCSPLOWO2_12_FULL_41_11</name>
    <dbReference type="NCBI Taxonomy" id="1802286"/>
    <lineage>
        <taxon>Bacteria</taxon>
        <taxon>Candidatus Sungiibacteriota</taxon>
    </lineage>
</organism>
<feature type="transmembrane region" description="Helical" evidence="8">
    <location>
        <begin position="170"/>
        <end position="203"/>
    </location>
</feature>
<dbReference type="InterPro" id="IPR038731">
    <property type="entry name" value="RgtA/B/C-like"/>
</dbReference>
<evidence type="ECO:0000256" key="6">
    <source>
        <dbReference type="ARBA" id="ARBA00022989"/>
    </source>
</evidence>
<evidence type="ECO:0000259" key="9">
    <source>
        <dbReference type="Pfam" id="PF13231"/>
    </source>
</evidence>
<evidence type="ECO:0000256" key="8">
    <source>
        <dbReference type="SAM" id="Phobius"/>
    </source>
</evidence>
<keyword evidence="4" id="KW-0808">Transferase</keyword>
<feature type="transmembrane region" description="Helical" evidence="8">
    <location>
        <begin position="89"/>
        <end position="112"/>
    </location>
</feature>
<evidence type="ECO:0000256" key="4">
    <source>
        <dbReference type="ARBA" id="ARBA00022679"/>
    </source>
</evidence>
<keyword evidence="5 8" id="KW-0812">Transmembrane</keyword>
<dbReference type="Proteomes" id="UP000177171">
    <property type="component" value="Unassembled WGS sequence"/>
</dbReference>
<evidence type="ECO:0000256" key="1">
    <source>
        <dbReference type="ARBA" id="ARBA00004651"/>
    </source>
</evidence>
<keyword evidence="3" id="KW-0328">Glycosyltransferase</keyword>
<feature type="transmembrane region" description="Helical" evidence="8">
    <location>
        <begin position="397"/>
        <end position="416"/>
    </location>
</feature>
<dbReference type="GO" id="GO:0016763">
    <property type="term" value="F:pentosyltransferase activity"/>
    <property type="evidence" value="ECO:0007669"/>
    <property type="project" value="TreeGrafter"/>
</dbReference>
<keyword evidence="2" id="KW-1003">Cell membrane</keyword>
<feature type="transmembrane region" description="Helical" evidence="8">
    <location>
        <begin position="298"/>
        <end position="314"/>
    </location>
</feature>
<dbReference type="PANTHER" id="PTHR33908:SF11">
    <property type="entry name" value="MEMBRANE PROTEIN"/>
    <property type="match status" value="1"/>
</dbReference>
<feature type="transmembrane region" description="Helical" evidence="8">
    <location>
        <begin position="422"/>
        <end position="442"/>
    </location>
</feature>
<dbReference type="GO" id="GO:0005886">
    <property type="term" value="C:plasma membrane"/>
    <property type="evidence" value="ECO:0007669"/>
    <property type="project" value="UniProtKB-SubCell"/>
</dbReference>